<evidence type="ECO:0000313" key="3">
    <source>
        <dbReference type="EMBL" id="KAK9810341.1"/>
    </source>
</evidence>
<dbReference type="InterPro" id="IPR018997">
    <property type="entry name" value="PUB_domain"/>
</dbReference>
<evidence type="ECO:0000256" key="1">
    <source>
        <dbReference type="SAM" id="MobiDB-lite"/>
    </source>
</evidence>
<dbReference type="PANTHER" id="PTHR47694">
    <property type="entry name" value="PLANT UBX DOMAIN-CONTAINING PROTEIN 2"/>
    <property type="match status" value="1"/>
</dbReference>
<dbReference type="InterPro" id="IPR036339">
    <property type="entry name" value="PUB-like_dom_sf"/>
</dbReference>
<dbReference type="CDD" id="cd09212">
    <property type="entry name" value="PUB"/>
    <property type="match status" value="1"/>
</dbReference>
<gene>
    <name evidence="3" type="ORF">WJX72_009081</name>
</gene>
<evidence type="ECO:0000259" key="2">
    <source>
        <dbReference type="Pfam" id="PF09409"/>
    </source>
</evidence>
<dbReference type="Proteomes" id="UP001489004">
    <property type="component" value="Unassembled WGS sequence"/>
</dbReference>
<name>A0AAW1PAE6_9CHLO</name>
<protein>
    <recommendedName>
        <fullName evidence="2">PUB domain-containing protein</fullName>
    </recommendedName>
</protein>
<dbReference type="AlphaFoldDB" id="A0AAW1PAE6"/>
<dbReference type="Gene3D" id="1.20.58.2190">
    <property type="match status" value="1"/>
</dbReference>
<dbReference type="Pfam" id="PF09409">
    <property type="entry name" value="PUB"/>
    <property type="match status" value="1"/>
</dbReference>
<reference evidence="3 4" key="1">
    <citation type="journal article" date="2024" name="Nat. Commun.">
        <title>Phylogenomics reveals the evolutionary origins of lichenization in chlorophyte algae.</title>
        <authorList>
            <person name="Puginier C."/>
            <person name="Libourel C."/>
            <person name="Otte J."/>
            <person name="Skaloud P."/>
            <person name="Haon M."/>
            <person name="Grisel S."/>
            <person name="Petersen M."/>
            <person name="Berrin J.G."/>
            <person name="Delaux P.M."/>
            <person name="Dal Grande F."/>
            <person name="Keller J."/>
        </authorList>
    </citation>
    <scope>NUCLEOTIDE SEQUENCE [LARGE SCALE GENOMIC DNA]</scope>
    <source>
        <strain evidence="3 4">SAG 2043</strain>
    </source>
</reference>
<feature type="domain" description="PUB" evidence="2">
    <location>
        <begin position="29"/>
        <end position="94"/>
    </location>
</feature>
<dbReference type="EMBL" id="JALJOR010000010">
    <property type="protein sequence ID" value="KAK9810341.1"/>
    <property type="molecule type" value="Genomic_DNA"/>
</dbReference>
<evidence type="ECO:0000313" key="4">
    <source>
        <dbReference type="Proteomes" id="UP001489004"/>
    </source>
</evidence>
<feature type="compositionally biased region" description="Basic and acidic residues" evidence="1">
    <location>
        <begin position="141"/>
        <end position="150"/>
    </location>
</feature>
<comment type="caution">
    <text evidence="3">The sequence shown here is derived from an EMBL/GenBank/DDBJ whole genome shotgun (WGS) entry which is preliminary data.</text>
</comment>
<sequence>MGYAGYAVAKLPPPKPSDMQAVLWSIASMDSLEILGKLTRNVVINPTEDKYKRIRLTNDKIRALIVDVPGALDTLLAMGWVYDEADKDCLMVPKGRQLTMNEARMIEDAKDKLKKASRVQTVRSIASKAAADSEQARVRAQMEADRRERATAAPVTQGSTAQKLPDGRMVTAGDLGLNSGGCC</sequence>
<feature type="region of interest" description="Disordered" evidence="1">
    <location>
        <begin position="141"/>
        <end position="170"/>
    </location>
</feature>
<dbReference type="PANTHER" id="PTHR47694:SF1">
    <property type="entry name" value="PLANT UBX DOMAIN-CONTAINING PROTEIN 2"/>
    <property type="match status" value="1"/>
</dbReference>
<organism evidence="3 4">
    <name type="scientific">[Myrmecia] bisecta</name>
    <dbReference type="NCBI Taxonomy" id="41462"/>
    <lineage>
        <taxon>Eukaryota</taxon>
        <taxon>Viridiplantae</taxon>
        <taxon>Chlorophyta</taxon>
        <taxon>core chlorophytes</taxon>
        <taxon>Trebouxiophyceae</taxon>
        <taxon>Trebouxiales</taxon>
        <taxon>Trebouxiaceae</taxon>
        <taxon>Myrmecia</taxon>
    </lineage>
</organism>
<accession>A0AAW1PAE6</accession>
<keyword evidence="4" id="KW-1185">Reference proteome</keyword>
<proteinExistence type="predicted"/>
<dbReference type="SUPFAM" id="SSF143503">
    <property type="entry name" value="PUG domain-like"/>
    <property type="match status" value="1"/>
</dbReference>
<dbReference type="SMART" id="SM00580">
    <property type="entry name" value="PUG"/>
    <property type="match status" value="1"/>
</dbReference>